<dbReference type="Proteomes" id="UP000192491">
    <property type="component" value="Unassembled WGS sequence"/>
</dbReference>
<dbReference type="EMBL" id="MTEJ01000085">
    <property type="protein sequence ID" value="OQX11566.1"/>
    <property type="molecule type" value="Genomic_DNA"/>
</dbReference>
<evidence type="ECO:0000313" key="2">
    <source>
        <dbReference type="Proteomes" id="UP000192491"/>
    </source>
</evidence>
<dbReference type="AlphaFoldDB" id="A0A1Y1QQP3"/>
<organism evidence="1 2">
    <name type="scientific">Thiothrix lacustris</name>
    <dbReference type="NCBI Taxonomy" id="525917"/>
    <lineage>
        <taxon>Bacteria</taxon>
        <taxon>Pseudomonadati</taxon>
        <taxon>Pseudomonadota</taxon>
        <taxon>Gammaproteobacteria</taxon>
        <taxon>Thiotrichales</taxon>
        <taxon>Thiotrichaceae</taxon>
        <taxon>Thiothrix</taxon>
    </lineage>
</organism>
<protein>
    <submittedName>
        <fullName evidence="1">Uncharacterized protein</fullName>
    </submittedName>
</protein>
<dbReference type="Gene3D" id="3.40.50.1820">
    <property type="entry name" value="alpha/beta hydrolase"/>
    <property type="match status" value="1"/>
</dbReference>
<dbReference type="SUPFAM" id="SSF53474">
    <property type="entry name" value="alpha/beta-Hydrolases"/>
    <property type="match status" value="1"/>
</dbReference>
<name>A0A1Y1QQP3_9GAMM</name>
<proteinExistence type="predicted"/>
<accession>A0A1Y1QQP3</accession>
<sequence>MNTLVTQATASPMPMSPAVGATNAFVPSLAGKANVHLGTLAVPYYLTAPSSTNPTAPLSTFWTGASGAFLTRFNAVPVATGAQTIPVLMSVPNAQSLAGATPPASGWPVVIFQHGITRNREDLLAVADTLADAGFVGVAIDLPLHGVTEATDPCGRIRMRRLRPIPSVPLTSICVAMPAGRRGQIR</sequence>
<reference evidence="1 2" key="1">
    <citation type="submission" date="2017-01" db="EMBL/GenBank/DDBJ databases">
        <title>Novel large sulfur bacteria in the metagenomes of groundwater-fed chemosynthetic microbial mats in the Lake Huron basin.</title>
        <authorList>
            <person name="Sharrar A.M."/>
            <person name="Flood B.E."/>
            <person name="Bailey J.V."/>
            <person name="Jones D.S."/>
            <person name="Biddanda B."/>
            <person name="Ruberg S.A."/>
            <person name="Marcus D.N."/>
            <person name="Dick G.J."/>
        </authorList>
    </citation>
    <scope>NUCLEOTIDE SEQUENCE [LARGE SCALE GENOMIC DNA]</scope>
    <source>
        <strain evidence="1">A8</strain>
    </source>
</reference>
<dbReference type="InterPro" id="IPR029058">
    <property type="entry name" value="AB_hydrolase_fold"/>
</dbReference>
<evidence type="ECO:0000313" key="1">
    <source>
        <dbReference type="EMBL" id="OQX11566.1"/>
    </source>
</evidence>
<gene>
    <name evidence="1" type="ORF">BWK73_17495</name>
</gene>
<comment type="caution">
    <text evidence="1">The sequence shown here is derived from an EMBL/GenBank/DDBJ whole genome shotgun (WGS) entry which is preliminary data.</text>
</comment>